<evidence type="ECO:0000256" key="2">
    <source>
        <dbReference type="SAM" id="MobiDB-lite"/>
    </source>
</evidence>
<dbReference type="STRING" id="589382.SAMN04489721_0719"/>
<dbReference type="PANTHER" id="PTHR48081">
    <property type="entry name" value="AB HYDROLASE SUPERFAMILY PROTEIN C4A8.06C"/>
    <property type="match status" value="1"/>
</dbReference>
<dbReference type="Gene3D" id="3.40.50.1820">
    <property type="entry name" value="alpha/beta hydrolase"/>
    <property type="match status" value="1"/>
</dbReference>
<evidence type="ECO:0000313" key="5">
    <source>
        <dbReference type="Proteomes" id="UP000199482"/>
    </source>
</evidence>
<protein>
    <submittedName>
        <fullName evidence="4">Acetyl esterase/lipase</fullName>
    </submittedName>
</protein>
<evidence type="ECO:0000256" key="1">
    <source>
        <dbReference type="ARBA" id="ARBA00022801"/>
    </source>
</evidence>
<dbReference type="EMBL" id="LT629755">
    <property type="protein sequence ID" value="SDS06772.1"/>
    <property type="molecule type" value="Genomic_DNA"/>
</dbReference>
<sequence length="371" mass="39383">MSQEARTTEPPRPPSSPGERLPLPRPSGRATASGLLAAVLGRIAPNLLIRIAGRTTEAGIPPFVDLLRIAELSGNLPATDPSSTPAALLTRFPHLAEVTFEDVVVPGPHGPVRARTYRPPHPNGIGLVWVHGGAFIGGDLDRADAHWPSLEFAHRGIRVVSLDYRHAVRGVHYPVPSDDVLAGWRWAASHARELGVAPGALHLGGSSIGGNLAAGVAKRLRDSRPGTDTIPAGLVLVTPFLHPFGAPWPTGMLERMRAATTNAVVSPEDLTHMAWNYAGRRSVLDDPYAFPANGDLTGLPPTLVITEEIDTIRTSGEDFAERLRAADVPAVVRMTPGAAHSSMSRPAEPTAQVTLDAVAEHLLGRWSPRAA</sequence>
<dbReference type="InterPro" id="IPR013094">
    <property type="entry name" value="AB_hydrolase_3"/>
</dbReference>
<name>A0A1H1P6G1_9MICO</name>
<proteinExistence type="predicted"/>
<dbReference type="InterPro" id="IPR050300">
    <property type="entry name" value="GDXG_lipolytic_enzyme"/>
</dbReference>
<keyword evidence="1" id="KW-0378">Hydrolase</keyword>
<evidence type="ECO:0000313" key="4">
    <source>
        <dbReference type="EMBL" id="SDS06772.1"/>
    </source>
</evidence>
<evidence type="ECO:0000259" key="3">
    <source>
        <dbReference type="Pfam" id="PF07859"/>
    </source>
</evidence>
<dbReference type="PANTHER" id="PTHR48081:SF8">
    <property type="entry name" value="ALPHA_BETA HYDROLASE FOLD-3 DOMAIN-CONTAINING PROTEIN-RELATED"/>
    <property type="match status" value="1"/>
</dbReference>
<dbReference type="GO" id="GO:0016787">
    <property type="term" value="F:hydrolase activity"/>
    <property type="evidence" value="ECO:0007669"/>
    <property type="project" value="UniProtKB-KW"/>
</dbReference>
<reference evidence="5" key="1">
    <citation type="submission" date="2016-10" db="EMBL/GenBank/DDBJ databases">
        <authorList>
            <person name="Varghese N."/>
            <person name="Submissions S."/>
        </authorList>
    </citation>
    <scope>NUCLEOTIDE SEQUENCE [LARGE SCALE GENOMIC DNA]</scope>
    <source>
        <strain evidence="5">CPCC 202695</strain>
    </source>
</reference>
<organism evidence="4 5">
    <name type="scientific">Agromyces flavus</name>
    <dbReference type="NCBI Taxonomy" id="589382"/>
    <lineage>
        <taxon>Bacteria</taxon>
        <taxon>Bacillati</taxon>
        <taxon>Actinomycetota</taxon>
        <taxon>Actinomycetes</taxon>
        <taxon>Micrococcales</taxon>
        <taxon>Microbacteriaceae</taxon>
        <taxon>Agromyces</taxon>
    </lineage>
</organism>
<gene>
    <name evidence="4" type="ORF">SAMN04489721_0719</name>
</gene>
<dbReference type="Pfam" id="PF07859">
    <property type="entry name" value="Abhydrolase_3"/>
    <property type="match status" value="1"/>
</dbReference>
<feature type="compositionally biased region" description="Low complexity" evidence="2">
    <location>
        <begin position="17"/>
        <end position="28"/>
    </location>
</feature>
<accession>A0A1H1P6G1</accession>
<dbReference type="AlphaFoldDB" id="A0A1H1P6G1"/>
<feature type="domain" description="Alpha/beta hydrolase fold-3" evidence="3">
    <location>
        <begin position="127"/>
        <end position="342"/>
    </location>
</feature>
<feature type="region of interest" description="Disordered" evidence="2">
    <location>
        <begin position="1"/>
        <end position="28"/>
    </location>
</feature>
<dbReference type="SUPFAM" id="SSF53474">
    <property type="entry name" value="alpha/beta-Hydrolases"/>
    <property type="match status" value="1"/>
</dbReference>
<dbReference type="Proteomes" id="UP000199482">
    <property type="component" value="Chromosome I"/>
</dbReference>
<dbReference type="InterPro" id="IPR029058">
    <property type="entry name" value="AB_hydrolase_fold"/>
</dbReference>